<dbReference type="Pfam" id="PF11735">
    <property type="entry name" value="CAP59_mtransfer"/>
    <property type="match status" value="1"/>
</dbReference>
<reference evidence="1" key="1">
    <citation type="submission" date="2023-06" db="EMBL/GenBank/DDBJ databases">
        <title>Draft genome of Marssonina rosae.</title>
        <authorList>
            <person name="Cheng Q."/>
        </authorList>
    </citation>
    <scope>NUCLEOTIDE SEQUENCE</scope>
    <source>
        <strain evidence="1">R4</strain>
    </source>
</reference>
<evidence type="ECO:0000313" key="2">
    <source>
        <dbReference type="Proteomes" id="UP001285354"/>
    </source>
</evidence>
<evidence type="ECO:0000313" key="1">
    <source>
        <dbReference type="EMBL" id="KAK2629445.1"/>
    </source>
</evidence>
<dbReference type="PANTHER" id="PTHR34144">
    <property type="entry name" value="CHROMOSOME 8, WHOLE GENOME SHOTGUN SEQUENCE"/>
    <property type="match status" value="1"/>
</dbReference>
<dbReference type="AlphaFoldDB" id="A0AAD9WFH7"/>
<accession>A0AAD9WFH7</accession>
<gene>
    <name evidence="1" type="ORF">QTJ16_000265</name>
</gene>
<proteinExistence type="predicted"/>
<comment type="caution">
    <text evidence="1">The sequence shown here is derived from an EMBL/GenBank/DDBJ whole genome shotgun (WGS) entry which is preliminary data.</text>
</comment>
<keyword evidence="2" id="KW-1185">Reference proteome</keyword>
<evidence type="ECO:0008006" key="3">
    <source>
        <dbReference type="Google" id="ProtNLM"/>
    </source>
</evidence>
<dbReference type="InterPro" id="IPR021047">
    <property type="entry name" value="Mannosyltransferase_CMT1"/>
</dbReference>
<protein>
    <recommendedName>
        <fullName evidence="3">Glycosyltransferase family 69 protein</fullName>
    </recommendedName>
</protein>
<sequence>MALIPRYFRRKYLRQRTLLLTLAVLLLLDVFSILSSRPAPIRSTTLPPHLKDQKIFIASMFRNSEYMLRLYWNKRLLNLIRHLGPQNVYVSIVESGSLEDTKGALRDLQQELIDLRVEHRIQLGISSEEQAASLEMVPTEGEDRTGWIYTGRAQSWEVRRIPYLAALRNQAMEPLADTKAKMVFDRVLWINDVIFSREEAKELTAPKTEDVTTLLATRGGDYAAACALDIASDPDTYYDTFALRDIDGDKTASQYYPYFFSSVSRSALQANLPTPVASCWNGLISLDAKPFYASPPLKFRGISDSLGNEHLEGSECCLIHADNAQLRREKGVWINPNVRVAYNASAYSKANGGTEIKSDVADVNYGVPGGDGSVWPGRREMITGIWMNRWARWFRRAQIWSEKRVVMSRVRGWIKKGERLNPPQQRVELGLECLINEMQVLFGSGWRHV</sequence>
<dbReference type="Proteomes" id="UP001285354">
    <property type="component" value="Unassembled WGS sequence"/>
</dbReference>
<dbReference type="EMBL" id="JAUBYV010000001">
    <property type="protein sequence ID" value="KAK2629445.1"/>
    <property type="molecule type" value="Genomic_DNA"/>
</dbReference>
<dbReference type="PANTHER" id="PTHR34144:SF7">
    <property type="entry name" value="EXPORT PROTEIN (CAP59), PUTATIVE (AFU_ORTHOLOGUE AFUA_7G05020)-RELATED"/>
    <property type="match status" value="1"/>
</dbReference>
<organism evidence="1 2">
    <name type="scientific">Diplocarpon rosae</name>
    <dbReference type="NCBI Taxonomy" id="946125"/>
    <lineage>
        <taxon>Eukaryota</taxon>
        <taxon>Fungi</taxon>
        <taxon>Dikarya</taxon>
        <taxon>Ascomycota</taxon>
        <taxon>Pezizomycotina</taxon>
        <taxon>Leotiomycetes</taxon>
        <taxon>Helotiales</taxon>
        <taxon>Drepanopezizaceae</taxon>
        <taxon>Diplocarpon</taxon>
    </lineage>
</organism>
<name>A0AAD9WFH7_9HELO</name>